<evidence type="ECO:0000313" key="1">
    <source>
        <dbReference type="EMBL" id="KAF5354974.1"/>
    </source>
</evidence>
<gene>
    <name evidence="1" type="ORF">D9756_005613</name>
</gene>
<sequence length="178" mass="20027">MERDLGPLEDFFASYAAFTYNPSAPSTREFRRLAKANQWEPKTGPLIGANKAFKTALIRQFNVSYGTNKSSLPDWQGVLRQMGVSDPPHTISGCQEIVRNSYVNLVDLVDARGDPTKIVRTFPTEKALSSYSKRTKKIFPKEGAKAGGILEYFLRHIFQPGDGTGKRTRRRKKKAKTQ</sequence>
<dbReference type="OrthoDB" id="6105938at2759"/>
<dbReference type="Proteomes" id="UP000559027">
    <property type="component" value="Unassembled WGS sequence"/>
</dbReference>
<evidence type="ECO:0000313" key="2">
    <source>
        <dbReference type="Proteomes" id="UP000559027"/>
    </source>
</evidence>
<dbReference type="PANTHER" id="PTHR38846:SF1">
    <property type="entry name" value="C3H1-TYPE DOMAIN-CONTAINING PROTEIN"/>
    <property type="match status" value="1"/>
</dbReference>
<proteinExistence type="predicted"/>
<dbReference type="PANTHER" id="PTHR38846">
    <property type="entry name" value="C3H1-TYPE DOMAIN-CONTAINING PROTEIN"/>
    <property type="match status" value="1"/>
</dbReference>
<dbReference type="EMBL" id="JAACJO010000008">
    <property type="protein sequence ID" value="KAF5354974.1"/>
    <property type="molecule type" value="Genomic_DNA"/>
</dbReference>
<reference evidence="1 2" key="1">
    <citation type="journal article" date="2020" name="ISME J.">
        <title>Uncovering the hidden diversity of litter-decomposition mechanisms in mushroom-forming fungi.</title>
        <authorList>
            <person name="Floudas D."/>
            <person name="Bentzer J."/>
            <person name="Ahren D."/>
            <person name="Johansson T."/>
            <person name="Persson P."/>
            <person name="Tunlid A."/>
        </authorList>
    </citation>
    <scope>NUCLEOTIDE SEQUENCE [LARGE SCALE GENOMIC DNA]</scope>
    <source>
        <strain evidence="1 2">CBS 146.42</strain>
    </source>
</reference>
<accession>A0A8H5FZR1</accession>
<organism evidence="1 2">
    <name type="scientific">Leucocoprinus leucothites</name>
    <dbReference type="NCBI Taxonomy" id="201217"/>
    <lineage>
        <taxon>Eukaryota</taxon>
        <taxon>Fungi</taxon>
        <taxon>Dikarya</taxon>
        <taxon>Basidiomycota</taxon>
        <taxon>Agaricomycotina</taxon>
        <taxon>Agaricomycetes</taxon>
        <taxon>Agaricomycetidae</taxon>
        <taxon>Agaricales</taxon>
        <taxon>Agaricineae</taxon>
        <taxon>Agaricaceae</taxon>
        <taxon>Leucocoprinus</taxon>
    </lineage>
</organism>
<name>A0A8H5FZR1_9AGAR</name>
<keyword evidence="2" id="KW-1185">Reference proteome</keyword>
<dbReference type="AlphaFoldDB" id="A0A8H5FZR1"/>
<comment type="caution">
    <text evidence="1">The sequence shown here is derived from an EMBL/GenBank/DDBJ whole genome shotgun (WGS) entry which is preliminary data.</text>
</comment>
<protein>
    <submittedName>
        <fullName evidence="1">Uncharacterized protein</fullName>
    </submittedName>
</protein>